<dbReference type="Proteomes" id="UP000828941">
    <property type="component" value="Chromosome 2"/>
</dbReference>
<evidence type="ECO:0000313" key="2">
    <source>
        <dbReference type="Proteomes" id="UP000828941"/>
    </source>
</evidence>
<proteinExistence type="predicted"/>
<reference evidence="1 2" key="1">
    <citation type="journal article" date="2022" name="DNA Res.">
        <title>Chromosomal-level genome assembly of the orchid tree Bauhinia variegata (Leguminosae; Cercidoideae) supports the allotetraploid origin hypothesis of Bauhinia.</title>
        <authorList>
            <person name="Zhong Y."/>
            <person name="Chen Y."/>
            <person name="Zheng D."/>
            <person name="Pang J."/>
            <person name="Liu Y."/>
            <person name="Luo S."/>
            <person name="Meng S."/>
            <person name="Qian L."/>
            <person name="Wei D."/>
            <person name="Dai S."/>
            <person name="Zhou R."/>
        </authorList>
    </citation>
    <scope>NUCLEOTIDE SEQUENCE [LARGE SCALE GENOMIC DNA]</scope>
    <source>
        <strain evidence="1">BV-YZ2020</strain>
    </source>
</reference>
<comment type="caution">
    <text evidence="1">The sequence shown here is derived from an EMBL/GenBank/DDBJ whole genome shotgun (WGS) entry which is preliminary data.</text>
</comment>
<evidence type="ECO:0000313" key="1">
    <source>
        <dbReference type="EMBL" id="KAI4353725.1"/>
    </source>
</evidence>
<protein>
    <submittedName>
        <fullName evidence="1">Uncharacterized protein</fullName>
    </submittedName>
</protein>
<sequence>MAESYYSVYLFFSLAFLGAQFLVRANPQLLGGKMLKIGIPIKTDFNEFVDVKLDRTNQAIQNHVSGYSIEVFFAAVSYLEGHLGLNVSYEFEAFVNKEGKIAGTYEDLLHQIPEKKYDAVVGDVTIVANRTTYVDFTMPYAESGVKMLIQVRHSHHLDMWNFLQPFSWDLWLSTIIFCVFIGFVLLVMERNANKEARMEDSPSQKQPTVLSILWLPVAHAVFPETSVAKKCSRFVLLVWLGLACLLTQSYTANLSSILTLDQLQPSYPTIQSLIRDQENVGYRHGSFIGDFLRDCLHFDESRLRNYSKMEDYCNALSKGTQKGGIAAMFDELPYFKVFLKRHGSKYMMAGPTYRNDGFGFAFPLGSNLTRYFSRAILNALQDPTIDIIEEKYFGINRDDLQDQISSETPSLTTRSFAGLFIITGSLTLLALLVSESFIWRRPVMVVKTISKKYLVSSSSKKVNPSIDGSNTNGRYAGSTNEENNHPERLPRSRSFHL</sequence>
<name>A0ACB9PYB3_BAUVA</name>
<keyword evidence="2" id="KW-1185">Reference proteome</keyword>
<organism evidence="1 2">
    <name type="scientific">Bauhinia variegata</name>
    <name type="common">Purple orchid tree</name>
    <name type="synonym">Phanera variegata</name>
    <dbReference type="NCBI Taxonomy" id="167791"/>
    <lineage>
        <taxon>Eukaryota</taxon>
        <taxon>Viridiplantae</taxon>
        <taxon>Streptophyta</taxon>
        <taxon>Embryophyta</taxon>
        <taxon>Tracheophyta</taxon>
        <taxon>Spermatophyta</taxon>
        <taxon>Magnoliopsida</taxon>
        <taxon>eudicotyledons</taxon>
        <taxon>Gunneridae</taxon>
        <taxon>Pentapetalae</taxon>
        <taxon>rosids</taxon>
        <taxon>fabids</taxon>
        <taxon>Fabales</taxon>
        <taxon>Fabaceae</taxon>
        <taxon>Cercidoideae</taxon>
        <taxon>Cercideae</taxon>
        <taxon>Bauhiniinae</taxon>
        <taxon>Bauhinia</taxon>
    </lineage>
</organism>
<gene>
    <name evidence="1" type="ORF">L6164_002656</name>
</gene>
<dbReference type="EMBL" id="CM039427">
    <property type="protein sequence ID" value="KAI4353725.1"/>
    <property type="molecule type" value="Genomic_DNA"/>
</dbReference>
<accession>A0ACB9PYB3</accession>